<organism evidence="7 8">
    <name type="scientific">Sphaerisporangium dianthi</name>
    <dbReference type="NCBI Taxonomy" id="1436120"/>
    <lineage>
        <taxon>Bacteria</taxon>
        <taxon>Bacillati</taxon>
        <taxon>Actinomycetota</taxon>
        <taxon>Actinomycetes</taxon>
        <taxon>Streptosporangiales</taxon>
        <taxon>Streptosporangiaceae</taxon>
        <taxon>Sphaerisporangium</taxon>
    </lineage>
</organism>
<reference evidence="8" key="1">
    <citation type="journal article" date="2019" name="Int. J. Syst. Evol. Microbiol.">
        <title>The Global Catalogue of Microorganisms (GCM) 10K type strain sequencing project: providing services to taxonomists for standard genome sequencing and annotation.</title>
        <authorList>
            <consortium name="The Broad Institute Genomics Platform"/>
            <consortium name="The Broad Institute Genome Sequencing Center for Infectious Disease"/>
            <person name="Wu L."/>
            <person name="Ma J."/>
        </authorList>
    </citation>
    <scope>NUCLEOTIDE SEQUENCE [LARGE SCALE GENOMIC DNA]</scope>
    <source>
        <strain evidence="8">CGMCC 4.7132</strain>
    </source>
</reference>
<dbReference type="InterPro" id="IPR038109">
    <property type="entry name" value="DNA_bind_recomb_sf"/>
</dbReference>
<dbReference type="InterPro" id="IPR006118">
    <property type="entry name" value="Recombinase_CS"/>
</dbReference>
<sequence length="280" mass="31706">MRAAIYARVSTEHQVDNTSLEDQERICRKYAERQGWRVARVYREEGFTGTREDRPEWLRLMRDARAGLFDVVVVMNTKRFARSVRVGLNLSFELGELGVGLAITEMQLDTTTSQGRFMRTQMLAVAELDRDMVVEQMARGLHAKARRGQWPSSASSLPYGYTLEGQGRTNRVVIHQGEAAMLRAVLGWVVDEGLTRGQATIRLNAQGYRQRNGKPFHQDNLRDILRNPSLKGELTWGGSGKYGDPVRIQVEPIVSEARWQALQRALSRNSMVTGERGAFP</sequence>
<keyword evidence="8" id="KW-1185">Reference proteome</keyword>
<dbReference type="Pfam" id="PF07508">
    <property type="entry name" value="Recombinase"/>
    <property type="match status" value="1"/>
</dbReference>
<dbReference type="Gene3D" id="3.90.1750.20">
    <property type="entry name" value="Putative Large Serine Recombinase, Chain B, Domain 2"/>
    <property type="match status" value="1"/>
</dbReference>
<dbReference type="SMART" id="SM00857">
    <property type="entry name" value="Resolvase"/>
    <property type="match status" value="1"/>
</dbReference>
<name>A0ABV9CFE0_9ACTN</name>
<comment type="caution">
    <text evidence="7">The sequence shown here is derived from an EMBL/GenBank/DDBJ whole genome shotgun (WGS) entry which is preliminary data.</text>
</comment>
<evidence type="ECO:0000256" key="1">
    <source>
        <dbReference type="ARBA" id="ARBA00022908"/>
    </source>
</evidence>
<keyword evidence="1" id="KW-0229">DNA integration</keyword>
<feature type="active site" description="O-(5'-phospho-DNA)-serine intermediate" evidence="4">
    <location>
        <position position="10"/>
    </location>
</feature>
<dbReference type="PROSITE" id="PS00397">
    <property type="entry name" value="RECOMBINASES_1"/>
    <property type="match status" value="1"/>
</dbReference>
<feature type="domain" description="Recombinase" evidence="6">
    <location>
        <begin position="158"/>
        <end position="272"/>
    </location>
</feature>
<dbReference type="PROSITE" id="PS51737">
    <property type="entry name" value="RECOMBINASE_DNA_BIND"/>
    <property type="match status" value="1"/>
</dbReference>
<dbReference type="RefSeq" id="WP_380839951.1">
    <property type="nucleotide sequence ID" value="NZ_JBHSFP010000006.1"/>
</dbReference>
<evidence type="ECO:0000256" key="2">
    <source>
        <dbReference type="ARBA" id="ARBA00023125"/>
    </source>
</evidence>
<dbReference type="InterPro" id="IPR011109">
    <property type="entry name" value="DNA_bind_recombinase_dom"/>
</dbReference>
<dbReference type="Proteomes" id="UP001596004">
    <property type="component" value="Unassembled WGS sequence"/>
</dbReference>
<dbReference type="CDD" id="cd00338">
    <property type="entry name" value="Ser_Recombinase"/>
    <property type="match status" value="1"/>
</dbReference>
<dbReference type="InterPro" id="IPR006119">
    <property type="entry name" value="Resolv_N"/>
</dbReference>
<keyword evidence="2" id="KW-0238">DNA-binding</keyword>
<dbReference type="PROSITE" id="PS51736">
    <property type="entry name" value="RECOMBINASES_3"/>
    <property type="match status" value="1"/>
</dbReference>
<dbReference type="InterPro" id="IPR036162">
    <property type="entry name" value="Resolvase-like_N_sf"/>
</dbReference>
<evidence type="ECO:0000259" key="5">
    <source>
        <dbReference type="PROSITE" id="PS51736"/>
    </source>
</evidence>
<evidence type="ECO:0000256" key="4">
    <source>
        <dbReference type="PROSITE-ProRule" id="PRU10137"/>
    </source>
</evidence>
<evidence type="ECO:0000313" key="8">
    <source>
        <dbReference type="Proteomes" id="UP001596004"/>
    </source>
</evidence>
<feature type="domain" description="Resolvase/invertase-type recombinase catalytic" evidence="5">
    <location>
        <begin position="2"/>
        <end position="148"/>
    </location>
</feature>
<evidence type="ECO:0000259" key="6">
    <source>
        <dbReference type="PROSITE" id="PS51737"/>
    </source>
</evidence>
<dbReference type="SUPFAM" id="SSF53041">
    <property type="entry name" value="Resolvase-like"/>
    <property type="match status" value="1"/>
</dbReference>
<evidence type="ECO:0000256" key="3">
    <source>
        <dbReference type="ARBA" id="ARBA00023172"/>
    </source>
</evidence>
<evidence type="ECO:0000313" key="7">
    <source>
        <dbReference type="EMBL" id="MFC4531372.1"/>
    </source>
</evidence>
<dbReference type="InterPro" id="IPR050639">
    <property type="entry name" value="SSR_resolvase"/>
</dbReference>
<dbReference type="PANTHER" id="PTHR30461">
    <property type="entry name" value="DNA-INVERTASE FROM LAMBDOID PROPHAGE"/>
    <property type="match status" value="1"/>
</dbReference>
<keyword evidence="3" id="KW-0233">DNA recombination</keyword>
<dbReference type="Pfam" id="PF00239">
    <property type="entry name" value="Resolvase"/>
    <property type="match status" value="1"/>
</dbReference>
<proteinExistence type="predicted"/>
<gene>
    <name evidence="7" type="ORF">ACFO60_11410</name>
</gene>
<dbReference type="EMBL" id="JBHSFP010000006">
    <property type="protein sequence ID" value="MFC4531372.1"/>
    <property type="molecule type" value="Genomic_DNA"/>
</dbReference>
<dbReference type="PANTHER" id="PTHR30461:SF2">
    <property type="entry name" value="SERINE RECOMBINASE PINE-RELATED"/>
    <property type="match status" value="1"/>
</dbReference>
<dbReference type="Gene3D" id="3.40.50.1390">
    <property type="entry name" value="Resolvase, N-terminal catalytic domain"/>
    <property type="match status" value="1"/>
</dbReference>
<protein>
    <submittedName>
        <fullName evidence="7">Recombinase family protein</fullName>
    </submittedName>
</protein>
<accession>A0ABV9CFE0</accession>